<evidence type="ECO:0000256" key="4">
    <source>
        <dbReference type="ARBA" id="ARBA00023136"/>
    </source>
</evidence>
<evidence type="ECO:0000256" key="2">
    <source>
        <dbReference type="ARBA" id="ARBA00022692"/>
    </source>
</evidence>
<feature type="signal peptide" evidence="6">
    <location>
        <begin position="1"/>
        <end position="20"/>
    </location>
</feature>
<proteinExistence type="predicted"/>
<gene>
    <name evidence="8" type="primary">Aste57867_386</name>
    <name evidence="7" type="ORF">As57867_000385</name>
    <name evidence="8" type="ORF">ASTE57867_386</name>
</gene>
<evidence type="ECO:0000313" key="9">
    <source>
        <dbReference type="Proteomes" id="UP000332933"/>
    </source>
</evidence>
<feature type="transmembrane region" description="Helical" evidence="5">
    <location>
        <begin position="44"/>
        <end position="62"/>
    </location>
</feature>
<keyword evidence="9" id="KW-1185">Reference proteome</keyword>
<keyword evidence="3 5" id="KW-1133">Transmembrane helix</keyword>
<dbReference type="PANTHER" id="PTHR12242:SF22">
    <property type="entry name" value="OS02G0130600 PROTEIN"/>
    <property type="match status" value="1"/>
</dbReference>
<reference evidence="8 9" key="1">
    <citation type="submission" date="2019-03" db="EMBL/GenBank/DDBJ databases">
        <authorList>
            <person name="Gaulin E."/>
            <person name="Dumas B."/>
        </authorList>
    </citation>
    <scope>NUCLEOTIDE SEQUENCE [LARGE SCALE GENOMIC DNA]</scope>
    <source>
        <strain evidence="8">CBS 568.67</strain>
    </source>
</reference>
<keyword evidence="6" id="KW-0732">Signal</keyword>
<dbReference type="OrthoDB" id="64939at2759"/>
<dbReference type="Proteomes" id="UP000332933">
    <property type="component" value="Unassembled WGS sequence"/>
</dbReference>
<feature type="transmembrane region" description="Helical" evidence="5">
    <location>
        <begin position="211"/>
        <end position="230"/>
    </location>
</feature>
<accession>A0A485K2H5</accession>
<dbReference type="InterPro" id="IPR006838">
    <property type="entry name" value="ADTRP_AIG1"/>
</dbReference>
<dbReference type="AlphaFoldDB" id="A0A485K2H5"/>
<keyword evidence="2 5" id="KW-0812">Transmembrane</keyword>
<dbReference type="EMBL" id="CAADRA010000018">
    <property type="protein sequence ID" value="VFT77611.1"/>
    <property type="molecule type" value="Genomic_DNA"/>
</dbReference>
<feature type="transmembrane region" description="Helical" evidence="5">
    <location>
        <begin position="168"/>
        <end position="187"/>
    </location>
</feature>
<dbReference type="PANTHER" id="PTHR12242">
    <property type="entry name" value="OS02G0130600 PROTEIN-RELATED"/>
    <property type="match status" value="1"/>
</dbReference>
<dbReference type="GO" id="GO:0012505">
    <property type="term" value="C:endomembrane system"/>
    <property type="evidence" value="ECO:0007669"/>
    <property type="project" value="UniProtKB-SubCell"/>
</dbReference>
<evidence type="ECO:0000313" key="7">
    <source>
        <dbReference type="EMBL" id="KAF0720331.1"/>
    </source>
</evidence>
<dbReference type="Pfam" id="PF04750">
    <property type="entry name" value="Far-17a_AIG1"/>
    <property type="match status" value="1"/>
</dbReference>
<comment type="subcellular location">
    <subcellularLocation>
        <location evidence="1">Endomembrane system</location>
        <topology evidence="1">Multi-pass membrane protein</topology>
    </subcellularLocation>
</comment>
<evidence type="ECO:0000256" key="3">
    <source>
        <dbReference type="ARBA" id="ARBA00022989"/>
    </source>
</evidence>
<feature type="chain" id="PRO_5036355329" evidence="6">
    <location>
        <begin position="21"/>
        <end position="258"/>
    </location>
</feature>
<dbReference type="EMBL" id="VJMH01000018">
    <property type="protein sequence ID" value="KAF0720331.1"/>
    <property type="molecule type" value="Genomic_DNA"/>
</dbReference>
<organism evidence="8 9">
    <name type="scientific">Aphanomyces stellatus</name>
    <dbReference type="NCBI Taxonomy" id="120398"/>
    <lineage>
        <taxon>Eukaryota</taxon>
        <taxon>Sar</taxon>
        <taxon>Stramenopiles</taxon>
        <taxon>Oomycota</taxon>
        <taxon>Saprolegniomycetes</taxon>
        <taxon>Saprolegniales</taxon>
        <taxon>Verrucalvaceae</taxon>
        <taxon>Aphanomyces</taxon>
    </lineage>
</organism>
<name>A0A485K2H5_9STRA</name>
<reference evidence="7" key="2">
    <citation type="submission" date="2019-06" db="EMBL/GenBank/DDBJ databases">
        <title>Genomics analysis of Aphanomyces spp. identifies a new class of oomycete effector associated with host adaptation.</title>
        <authorList>
            <person name="Gaulin E."/>
        </authorList>
    </citation>
    <scope>NUCLEOTIDE SEQUENCE</scope>
    <source>
        <strain evidence="7">CBS 578.67</strain>
    </source>
</reference>
<evidence type="ECO:0000313" key="8">
    <source>
        <dbReference type="EMBL" id="VFT77611.1"/>
    </source>
</evidence>
<keyword evidence="4 5" id="KW-0472">Membrane</keyword>
<evidence type="ECO:0000256" key="5">
    <source>
        <dbReference type="SAM" id="Phobius"/>
    </source>
</evidence>
<evidence type="ECO:0000256" key="6">
    <source>
        <dbReference type="SAM" id="SignalP"/>
    </source>
</evidence>
<dbReference type="GO" id="GO:0016020">
    <property type="term" value="C:membrane"/>
    <property type="evidence" value="ECO:0007669"/>
    <property type="project" value="InterPro"/>
</dbReference>
<feature type="transmembrane region" description="Helical" evidence="5">
    <location>
        <begin position="137"/>
        <end position="161"/>
    </location>
</feature>
<feature type="transmembrane region" description="Helical" evidence="5">
    <location>
        <begin position="108"/>
        <end position="131"/>
    </location>
</feature>
<protein>
    <submittedName>
        <fullName evidence="8">Aste57867_386 protein</fullName>
    </submittedName>
</protein>
<sequence>MWQSFAVACIMLFVVFLVMGAIRRYPFPSDAVVAPEPSAYLMAYRTSIVVLFCVSLFGFSNLPDSLSYYTKWNFTLQTIYFAWAVKVQWRHLGHATTNLIKMTTEDRVLSTFFDVIFSVSFLVSLVFWTIVLPSDSTITIGWTSVLQHGGNCVLLLVEFALNGRTVRISSLGYTLLLPLVYGVFSWLGHETFHQGFWAYSFLDVSNTLSPAWYLGVCLIHTVFLIGAIGLSKLKWRFRSHADPEVFPTRDYASMQDRV</sequence>
<evidence type="ECO:0000256" key="1">
    <source>
        <dbReference type="ARBA" id="ARBA00004127"/>
    </source>
</evidence>